<dbReference type="SUPFAM" id="SSF53067">
    <property type="entry name" value="Actin-like ATPase domain"/>
    <property type="match status" value="2"/>
</dbReference>
<dbReference type="AlphaFoldDB" id="A0A9P6HBV8"/>
<evidence type="ECO:0000313" key="1">
    <source>
        <dbReference type="EMBL" id="KAF9783743.1"/>
    </source>
</evidence>
<dbReference type="Gene3D" id="3.30.420.40">
    <property type="match status" value="2"/>
</dbReference>
<gene>
    <name evidence="1" type="ORF">BJ322DRAFT_876964</name>
</gene>
<dbReference type="OrthoDB" id="2963168at2759"/>
<proteinExistence type="predicted"/>
<dbReference type="EMBL" id="WIUZ02000009">
    <property type="protein sequence ID" value="KAF9783743.1"/>
    <property type="molecule type" value="Genomic_DNA"/>
</dbReference>
<reference evidence="1" key="2">
    <citation type="submission" date="2020-11" db="EMBL/GenBank/DDBJ databases">
        <authorList>
            <consortium name="DOE Joint Genome Institute"/>
            <person name="Kuo A."/>
            <person name="Miyauchi S."/>
            <person name="Kiss E."/>
            <person name="Drula E."/>
            <person name="Kohler A."/>
            <person name="Sanchez-Garcia M."/>
            <person name="Andreopoulos B."/>
            <person name="Barry K.W."/>
            <person name="Bonito G."/>
            <person name="Buee M."/>
            <person name="Carver A."/>
            <person name="Chen C."/>
            <person name="Cichocki N."/>
            <person name="Clum A."/>
            <person name="Culley D."/>
            <person name="Crous P.W."/>
            <person name="Fauchery L."/>
            <person name="Girlanda M."/>
            <person name="Hayes R."/>
            <person name="Keri Z."/>
            <person name="Labutti K."/>
            <person name="Lipzen A."/>
            <person name="Lombard V."/>
            <person name="Magnuson J."/>
            <person name="Maillard F."/>
            <person name="Morin E."/>
            <person name="Murat C."/>
            <person name="Nolan M."/>
            <person name="Ohm R."/>
            <person name="Pangilinan J."/>
            <person name="Pereira M."/>
            <person name="Perotto S."/>
            <person name="Peter M."/>
            <person name="Riley R."/>
            <person name="Sitrit Y."/>
            <person name="Stielow B."/>
            <person name="Szollosi G."/>
            <person name="Zifcakova L."/>
            <person name="Stursova M."/>
            <person name="Spatafora J.W."/>
            <person name="Tedersoo L."/>
            <person name="Vaario L.-M."/>
            <person name="Yamada A."/>
            <person name="Yan M."/>
            <person name="Wang P."/>
            <person name="Xu J."/>
            <person name="Bruns T."/>
            <person name="Baldrian P."/>
            <person name="Vilgalys R."/>
            <person name="Henrissat B."/>
            <person name="Grigoriev I.V."/>
            <person name="Hibbett D."/>
            <person name="Nagy L.G."/>
            <person name="Martin F.M."/>
        </authorList>
    </citation>
    <scope>NUCLEOTIDE SEQUENCE</scope>
    <source>
        <strain evidence="1">UH-Tt-Lm1</strain>
    </source>
</reference>
<reference evidence="1" key="1">
    <citation type="journal article" date="2020" name="Nat. Commun.">
        <title>Large-scale genome sequencing of mycorrhizal fungi provides insights into the early evolution of symbiotic traits.</title>
        <authorList>
            <person name="Miyauchi S."/>
            <person name="Kiss E."/>
            <person name="Kuo A."/>
            <person name="Drula E."/>
            <person name="Kohler A."/>
            <person name="Sanchez-Garcia M."/>
            <person name="Morin E."/>
            <person name="Andreopoulos B."/>
            <person name="Barry K.W."/>
            <person name="Bonito G."/>
            <person name="Buee M."/>
            <person name="Carver A."/>
            <person name="Chen C."/>
            <person name="Cichocki N."/>
            <person name="Clum A."/>
            <person name="Culley D."/>
            <person name="Crous P.W."/>
            <person name="Fauchery L."/>
            <person name="Girlanda M."/>
            <person name="Hayes R.D."/>
            <person name="Keri Z."/>
            <person name="LaButti K."/>
            <person name="Lipzen A."/>
            <person name="Lombard V."/>
            <person name="Magnuson J."/>
            <person name="Maillard F."/>
            <person name="Murat C."/>
            <person name="Nolan M."/>
            <person name="Ohm R.A."/>
            <person name="Pangilinan J."/>
            <person name="Pereira M.F."/>
            <person name="Perotto S."/>
            <person name="Peter M."/>
            <person name="Pfister S."/>
            <person name="Riley R."/>
            <person name="Sitrit Y."/>
            <person name="Stielow J.B."/>
            <person name="Szollosi G."/>
            <person name="Zifcakova L."/>
            <person name="Stursova M."/>
            <person name="Spatafora J.W."/>
            <person name="Tedersoo L."/>
            <person name="Vaario L.M."/>
            <person name="Yamada A."/>
            <person name="Yan M."/>
            <person name="Wang P."/>
            <person name="Xu J."/>
            <person name="Bruns T."/>
            <person name="Baldrian P."/>
            <person name="Vilgalys R."/>
            <person name="Dunand C."/>
            <person name="Henrissat B."/>
            <person name="Grigoriev I.V."/>
            <person name="Hibbett D."/>
            <person name="Nagy L.G."/>
            <person name="Martin F.M."/>
        </authorList>
    </citation>
    <scope>NUCLEOTIDE SEQUENCE</scope>
    <source>
        <strain evidence="1">UH-Tt-Lm1</strain>
    </source>
</reference>
<dbReference type="PANTHER" id="PTHR14187">
    <property type="entry name" value="ALPHA KINASE/ELONGATION FACTOR 2 KINASE"/>
    <property type="match status" value="1"/>
</dbReference>
<dbReference type="CDD" id="cd10170">
    <property type="entry name" value="ASKHA_NBD_HSP70"/>
    <property type="match status" value="1"/>
</dbReference>
<sequence>MTRTPYNGTSRKLVLAFDIGTTYSGAAYAFLDPGEVPQIHSVTKYLGNPKAGSAKVPSILYYDRNGNFRGVEDGTGLQDDESLLQMRWWKLLLGPTEPPAVLKDEMSTDLPVGRTIVDIFSDFMRYLFDSTKALFVFSDQNGEHRWNSMSQNIELVLTHPNGWGGPQQSQLRAAAVKAKIVPDTSEGHARVHFVTEGEASFNFCATHTQSGENLKHGDKVLVVDAGGGTIDISSYVVTNDAPLQVEELFQPKCLLHGGEFVTARARDMVSGILRQSKFNTIEDISAFAQKFDDGLKRVFTNETGVQYIKFGSPRDDDPRYGIKAGKLALTGQQVSKFFEPSVRATVDSIKEDFAEILPMNSSAFLVGGFASSPWLTDQLNRQLSDLGLKFFKPDTNTDKAVAVGAVSFYFDSFVTGRISRFTYGTPCSAFYLPDDPEHVKRTHKMFMDELGDKWIPDAFTTMLSKGTKVRESREIRTKMHLLHECSPAGTAFAEVIKYDGDQKEPRWMDVEQNRFETLCHVHADVSAAQYTTKVGSSRAVCYYREYEVVLLVGLTELKAQIRWTDTEGVEKSSDAVIVYNDASESSYAGPTVAPPLRYGD</sequence>
<dbReference type="InterPro" id="IPR043129">
    <property type="entry name" value="ATPase_NBD"/>
</dbReference>
<name>A0A9P6HBV8_9AGAM</name>
<accession>A0A9P6HBV8</accession>
<evidence type="ECO:0000313" key="2">
    <source>
        <dbReference type="Proteomes" id="UP000736335"/>
    </source>
</evidence>
<dbReference type="Gene3D" id="3.90.640.10">
    <property type="entry name" value="Actin, Chain A, domain 4"/>
    <property type="match status" value="1"/>
</dbReference>
<keyword evidence="2" id="KW-1185">Reference proteome</keyword>
<comment type="caution">
    <text evidence="1">The sequence shown here is derived from an EMBL/GenBank/DDBJ whole genome shotgun (WGS) entry which is preliminary data.</text>
</comment>
<protein>
    <submittedName>
        <fullName evidence="1">Uncharacterized protein</fullName>
    </submittedName>
</protein>
<dbReference type="Proteomes" id="UP000736335">
    <property type="component" value="Unassembled WGS sequence"/>
</dbReference>
<organism evidence="1 2">
    <name type="scientific">Thelephora terrestris</name>
    <dbReference type="NCBI Taxonomy" id="56493"/>
    <lineage>
        <taxon>Eukaryota</taxon>
        <taxon>Fungi</taxon>
        <taxon>Dikarya</taxon>
        <taxon>Basidiomycota</taxon>
        <taxon>Agaricomycotina</taxon>
        <taxon>Agaricomycetes</taxon>
        <taxon>Thelephorales</taxon>
        <taxon>Thelephoraceae</taxon>
        <taxon>Thelephora</taxon>
    </lineage>
</organism>
<dbReference type="PANTHER" id="PTHR14187:SF5">
    <property type="entry name" value="HEAT SHOCK 70 KDA PROTEIN 12A"/>
    <property type="match status" value="1"/>
</dbReference>